<reference evidence="5" key="3">
    <citation type="submission" date="2025-08" db="UniProtKB">
        <authorList>
            <consortium name="RefSeq"/>
        </authorList>
    </citation>
    <scope>IDENTIFICATION</scope>
    <source>
        <strain evidence="5">NI907</strain>
    </source>
</reference>
<feature type="region of interest" description="Disordered" evidence="1">
    <location>
        <begin position="506"/>
        <end position="641"/>
    </location>
</feature>
<dbReference type="GeneID" id="41957234"/>
<keyword evidence="2" id="KW-1133">Transmembrane helix</keyword>
<evidence type="ECO:0000256" key="1">
    <source>
        <dbReference type="SAM" id="MobiDB-lite"/>
    </source>
</evidence>
<sequence>MRKSSIWTATCAAVLFLLRPARCQQDTGVAGAPDAAHYRYRIGHSVALAGTNLYIEGGEVVSGQGNETDQSVISNKTAIIPLDKKWNTTDPGIHVIDSGEYGLRVTETALWSSEDGQTLFSWGGSVGSAAQLTQDSELRELRNRWSNDSTVPRSGGGEGEKIARTRGGSWTTCNGIGFLLGGVTPLTSAELSPPGTFNVFTQYEAQFGPVPGLVTFNMSTRRWDNVSVDGFGPGGPIVGGTHYGGAAVCLPTFGTNGSGLVVFLGGKQATDLRAPASLSDMLFEAIYFYDIGTKKFHSQFATLHTKDALPASRTEFCAVATRPSSNSSYEIVVFGGRNGAAFSDVRILTVPGFRWFKVPDAEGARYQHGCAVVGSGRRQMLSVGGIESWENKFNTTISDPWKNGLKVFDMTTLKWSNTYDPDAPAYETPAEIKSWYDAGGRQSVKWDKPETETLFSQATVEQQPTESDPGSATSSSLGVIVGSIVGGLAALVIAIGVFIILRRRSRRSKHDMTSQGPLSNQNTDPDNSSNTLVSPMSTELPTVAEKGGWSPTSPYELGKDGSVTLVTTAPPPRAHEMHAGDVPREMPNNEISPPHELPANQARSHQRQEEKSLGGFIPPDASQGRNPRAEAGSPWVDKGYP</sequence>
<keyword evidence="3" id="KW-0732">Signal</keyword>
<evidence type="ECO:0000313" key="5">
    <source>
        <dbReference type="RefSeq" id="XP_030987629.1"/>
    </source>
</evidence>
<evidence type="ECO:0008006" key="6">
    <source>
        <dbReference type="Google" id="ProtNLM"/>
    </source>
</evidence>
<dbReference type="InterPro" id="IPR015915">
    <property type="entry name" value="Kelch-typ_b-propeller"/>
</dbReference>
<accession>A0A6P8BKT6</accession>
<feature type="compositionally biased region" description="Basic and acidic residues" evidence="1">
    <location>
        <begin position="573"/>
        <end position="584"/>
    </location>
</feature>
<feature type="chain" id="PRO_5028400211" description="Kelch repeat protein" evidence="3">
    <location>
        <begin position="24"/>
        <end position="641"/>
    </location>
</feature>
<protein>
    <recommendedName>
        <fullName evidence="6">Kelch repeat protein</fullName>
    </recommendedName>
</protein>
<keyword evidence="2" id="KW-0472">Membrane</keyword>
<feature type="transmembrane region" description="Helical" evidence="2">
    <location>
        <begin position="477"/>
        <end position="501"/>
    </location>
</feature>
<evidence type="ECO:0000256" key="3">
    <source>
        <dbReference type="SAM" id="SignalP"/>
    </source>
</evidence>
<feature type="region of interest" description="Disordered" evidence="1">
    <location>
        <begin position="146"/>
        <end position="166"/>
    </location>
</feature>
<dbReference type="Proteomes" id="UP000515153">
    <property type="component" value="Unplaced"/>
</dbReference>
<proteinExistence type="predicted"/>
<dbReference type="InterPro" id="IPR011043">
    <property type="entry name" value="Gal_Oxase/kelch_b-propeller"/>
</dbReference>
<reference evidence="5" key="1">
    <citation type="journal article" date="2019" name="Mol. Biol. Evol.">
        <title>Blast fungal genomes show frequent chromosomal changes, gene gains and losses, and effector gene turnover.</title>
        <authorList>
            <person name="Gomez Luciano L.B."/>
            <person name="Jason Tsai I."/>
            <person name="Chuma I."/>
            <person name="Tosa Y."/>
            <person name="Chen Y.H."/>
            <person name="Li J.Y."/>
            <person name="Li M.Y."/>
            <person name="Jade Lu M.Y."/>
            <person name="Nakayashiki H."/>
            <person name="Li W.H."/>
        </authorList>
    </citation>
    <scope>NUCLEOTIDE SEQUENCE</scope>
    <source>
        <strain evidence="5">NI907</strain>
    </source>
</reference>
<dbReference type="Gene3D" id="2.120.10.80">
    <property type="entry name" value="Kelch-type beta propeller"/>
    <property type="match status" value="1"/>
</dbReference>
<keyword evidence="4" id="KW-1185">Reference proteome</keyword>
<dbReference type="SUPFAM" id="SSF50965">
    <property type="entry name" value="Galactose oxidase, central domain"/>
    <property type="match status" value="1"/>
</dbReference>
<dbReference type="KEGG" id="pgri:PgNI_02255"/>
<dbReference type="AlphaFoldDB" id="A0A6P8BKT6"/>
<evidence type="ECO:0000256" key="2">
    <source>
        <dbReference type="SAM" id="Phobius"/>
    </source>
</evidence>
<feature type="signal peptide" evidence="3">
    <location>
        <begin position="1"/>
        <end position="23"/>
    </location>
</feature>
<name>A0A6P8BKT6_PYRGI</name>
<reference evidence="5" key="2">
    <citation type="submission" date="2019-10" db="EMBL/GenBank/DDBJ databases">
        <authorList>
            <consortium name="NCBI Genome Project"/>
        </authorList>
    </citation>
    <scope>NUCLEOTIDE SEQUENCE</scope>
    <source>
        <strain evidence="5">NI907</strain>
    </source>
</reference>
<keyword evidence="2" id="KW-0812">Transmembrane</keyword>
<gene>
    <name evidence="5" type="ORF">PgNI_02255</name>
</gene>
<feature type="compositionally biased region" description="Polar residues" evidence="1">
    <location>
        <begin position="513"/>
        <end position="540"/>
    </location>
</feature>
<dbReference type="RefSeq" id="XP_030987629.1">
    <property type="nucleotide sequence ID" value="XM_031122322.1"/>
</dbReference>
<organism evidence="4 5">
    <name type="scientific">Pyricularia grisea</name>
    <name type="common">Crabgrass-specific blast fungus</name>
    <name type="synonym">Magnaporthe grisea</name>
    <dbReference type="NCBI Taxonomy" id="148305"/>
    <lineage>
        <taxon>Eukaryota</taxon>
        <taxon>Fungi</taxon>
        <taxon>Dikarya</taxon>
        <taxon>Ascomycota</taxon>
        <taxon>Pezizomycotina</taxon>
        <taxon>Sordariomycetes</taxon>
        <taxon>Sordariomycetidae</taxon>
        <taxon>Magnaporthales</taxon>
        <taxon>Pyriculariaceae</taxon>
        <taxon>Pyricularia</taxon>
    </lineage>
</organism>
<evidence type="ECO:0000313" key="4">
    <source>
        <dbReference type="Proteomes" id="UP000515153"/>
    </source>
</evidence>